<name>A0A3M6TVR1_POCDA</name>
<protein>
    <submittedName>
        <fullName evidence="2">Uncharacterized protein</fullName>
    </submittedName>
</protein>
<keyword evidence="3" id="KW-1185">Reference proteome</keyword>
<feature type="compositionally biased region" description="Basic and acidic residues" evidence="1">
    <location>
        <begin position="1"/>
        <end position="10"/>
    </location>
</feature>
<feature type="compositionally biased region" description="Basic and acidic residues" evidence="1">
    <location>
        <begin position="20"/>
        <end position="35"/>
    </location>
</feature>
<organism evidence="2 3">
    <name type="scientific">Pocillopora damicornis</name>
    <name type="common">Cauliflower coral</name>
    <name type="synonym">Millepora damicornis</name>
    <dbReference type="NCBI Taxonomy" id="46731"/>
    <lineage>
        <taxon>Eukaryota</taxon>
        <taxon>Metazoa</taxon>
        <taxon>Cnidaria</taxon>
        <taxon>Anthozoa</taxon>
        <taxon>Hexacorallia</taxon>
        <taxon>Scleractinia</taxon>
        <taxon>Astrocoeniina</taxon>
        <taxon>Pocilloporidae</taxon>
        <taxon>Pocillopora</taxon>
    </lineage>
</organism>
<dbReference type="AlphaFoldDB" id="A0A3M6TVR1"/>
<accession>A0A3M6TVR1</accession>
<proteinExistence type="predicted"/>
<evidence type="ECO:0000313" key="3">
    <source>
        <dbReference type="Proteomes" id="UP000275408"/>
    </source>
</evidence>
<feature type="region of interest" description="Disordered" evidence="1">
    <location>
        <begin position="1"/>
        <end position="68"/>
    </location>
</feature>
<reference evidence="2 3" key="1">
    <citation type="journal article" date="2018" name="Sci. Rep.">
        <title>Comparative analysis of the Pocillopora damicornis genome highlights role of immune system in coral evolution.</title>
        <authorList>
            <person name="Cunning R."/>
            <person name="Bay R.A."/>
            <person name="Gillette P."/>
            <person name="Baker A.C."/>
            <person name="Traylor-Knowles N."/>
        </authorList>
    </citation>
    <scope>NUCLEOTIDE SEQUENCE [LARGE SCALE GENOMIC DNA]</scope>
    <source>
        <strain evidence="2">RSMAS</strain>
        <tissue evidence="2">Whole animal</tissue>
    </source>
</reference>
<dbReference type="EMBL" id="RCHS01002822">
    <property type="protein sequence ID" value="RMX45470.1"/>
    <property type="molecule type" value="Genomic_DNA"/>
</dbReference>
<evidence type="ECO:0000313" key="2">
    <source>
        <dbReference type="EMBL" id="RMX45470.1"/>
    </source>
</evidence>
<evidence type="ECO:0000256" key="1">
    <source>
        <dbReference type="SAM" id="MobiDB-lite"/>
    </source>
</evidence>
<sequence>MNRNEMKVPEGAESGLLLDFPREHKPEKSMKKKSNEGNSDLQQLEQALRQSMMPSSEEIQAYNGGDDAREGLDGTSYMCFRDHEVDTKTLRNRRHSVLDDRNEKISPVSCKLAKIFTIS</sequence>
<dbReference type="Proteomes" id="UP000275408">
    <property type="component" value="Unassembled WGS sequence"/>
</dbReference>
<feature type="compositionally biased region" description="Polar residues" evidence="1">
    <location>
        <begin position="36"/>
        <end position="58"/>
    </location>
</feature>
<gene>
    <name evidence="2" type="ORF">pdam_00019738</name>
</gene>
<comment type="caution">
    <text evidence="2">The sequence shown here is derived from an EMBL/GenBank/DDBJ whole genome shotgun (WGS) entry which is preliminary data.</text>
</comment>